<dbReference type="AlphaFoldDB" id="W3A3S0"/>
<dbReference type="Proteomes" id="UP000018948">
    <property type="component" value="Unassembled WGS sequence"/>
</dbReference>
<dbReference type="OrthoDB" id="113123at2759"/>
<evidence type="ECO:0000313" key="1">
    <source>
        <dbReference type="EMBL" id="ETP53179.1"/>
    </source>
</evidence>
<sequence>MAREDSQLLMGDMKIFIIVMSQLVPCSVCALTRPHKMRYQLLRCSSETCKAAAPYDACRWLGKVLTCQELNRVTIVESGTHETLVRERRQPQMTPRLKDYGREMATQGLEPARIRMGMARRFGLSEADMPTLRQVQWFISHYTKKTLHRNDDYDEILGQIDQLAYGPDVSDTNPFLLGGNVTAAGSRMSATALTKNRSWWV</sequence>
<organism evidence="1 2">
    <name type="scientific">Phytophthora nicotianae P10297</name>
    <dbReference type="NCBI Taxonomy" id="1317064"/>
    <lineage>
        <taxon>Eukaryota</taxon>
        <taxon>Sar</taxon>
        <taxon>Stramenopiles</taxon>
        <taxon>Oomycota</taxon>
        <taxon>Peronosporomycetes</taxon>
        <taxon>Peronosporales</taxon>
        <taxon>Peronosporaceae</taxon>
        <taxon>Phytophthora</taxon>
    </lineage>
</organism>
<comment type="caution">
    <text evidence="1">The sequence shown here is derived from an EMBL/GenBank/DDBJ whole genome shotgun (WGS) entry which is preliminary data.</text>
</comment>
<dbReference type="EMBL" id="ANIY01000375">
    <property type="protein sequence ID" value="ETP53179.1"/>
    <property type="molecule type" value="Genomic_DNA"/>
</dbReference>
<accession>W3A3S0</accession>
<reference evidence="1 2" key="1">
    <citation type="submission" date="2013-11" db="EMBL/GenBank/DDBJ databases">
        <title>The Genome Sequence of Phytophthora parasitica P10297.</title>
        <authorList>
            <consortium name="The Broad Institute Genomics Platform"/>
            <person name="Russ C."/>
            <person name="Tyler B."/>
            <person name="Panabieres F."/>
            <person name="Shan W."/>
            <person name="Tripathy S."/>
            <person name="Grunwald N."/>
            <person name="Machado M."/>
            <person name="Johnson C.S."/>
            <person name="Walker B."/>
            <person name="Young S.K."/>
            <person name="Zeng Q."/>
            <person name="Gargeya S."/>
            <person name="Fitzgerald M."/>
            <person name="Haas B."/>
            <person name="Abouelleil A."/>
            <person name="Allen A.W."/>
            <person name="Alvarado L."/>
            <person name="Arachchi H.M."/>
            <person name="Berlin A.M."/>
            <person name="Chapman S.B."/>
            <person name="Gainer-Dewar J."/>
            <person name="Goldberg J."/>
            <person name="Griggs A."/>
            <person name="Gujja S."/>
            <person name="Hansen M."/>
            <person name="Howarth C."/>
            <person name="Imamovic A."/>
            <person name="Ireland A."/>
            <person name="Larimer J."/>
            <person name="McCowan C."/>
            <person name="Murphy C."/>
            <person name="Pearson M."/>
            <person name="Poon T.W."/>
            <person name="Priest M."/>
            <person name="Roberts A."/>
            <person name="Saif S."/>
            <person name="Shea T."/>
            <person name="Sisk P."/>
            <person name="Sykes S."/>
            <person name="Wortman J."/>
            <person name="Nusbaum C."/>
            <person name="Birren B."/>
        </authorList>
    </citation>
    <scope>NUCLEOTIDE SEQUENCE [LARGE SCALE GENOMIC DNA]</scope>
    <source>
        <strain evidence="1 2">P10297</strain>
    </source>
</reference>
<gene>
    <name evidence="1" type="ORF">F442_01900</name>
</gene>
<name>W3A3S0_PHYNI</name>
<proteinExistence type="predicted"/>
<protein>
    <submittedName>
        <fullName evidence="1">Uncharacterized protein</fullName>
    </submittedName>
</protein>
<evidence type="ECO:0000313" key="2">
    <source>
        <dbReference type="Proteomes" id="UP000018948"/>
    </source>
</evidence>